<feature type="compositionally biased region" description="Polar residues" evidence="1">
    <location>
        <begin position="266"/>
        <end position="288"/>
    </location>
</feature>
<accession>A0A1Y1IXY1</accession>
<dbReference type="Proteomes" id="UP000054558">
    <property type="component" value="Unassembled WGS sequence"/>
</dbReference>
<proteinExistence type="predicted"/>
<feature type="compositionally biased region" description="Basic and acidic residues" evidence="1">
    <location>
        <begin position="205"/>
        <end position="215"/>
    </location>
</feature>
<evidence type="ECO:0000313" key="3">
    <source>
        <dbReference type="Proteomes" id="UP000054558"/>
    </source>
</evidence>
<reference evidence="2 3" key="1">
    <citation type="journal article" date="2014" name="Nat. Commun.">
        <title>Klebsormidium flaccidum genome reveals primary factors for plant terrestrial adaptation.</title>
        <authorList>
            <person name="Hori K."/>
            <person name="Maruyama F."/>
            <person name="Fujisawa T."/>
            <person name="Togashi T."/>
            <person name="Yamamoto N."/>
            <person name="Seo M."/>
            <person name="Sato S."/>
            <person name="Yamada T."/>
            <person name="Mori H."/>
            <person name="Tajima N."/>
            <person name="Moriyama T."/>
            <person name="Ikeuchi M."/>
            <person name="Watanabe M."/>
            <person name="Wada H."/>
            <person name="Kobayashi K."/>
            <person name="Saito M."/>
            <person name="Masuda T."/>
            <person name="Sasaki-Sekimoto Y."/>
            <person name="Mashiguchi K."/>
            <person name="Awai K."/>
            <person name="Shimojima M."/>
            <person name="Masuda S."/>
            <person name="Iwai M."/>
            <person name="Nobusawa T."/>
            <person name="Narise T."/>
            <person name="Kondo S."/>
            <person name="Saito H."/>
            <person name="Sato R."/>
            <person name="Murakawa M."/>
            <person name="Ihara Y."/>
            <person name="Oshima-Yamada Y."/>
            <person name="Ohtaka K."/>
            <person name="Satoh M."/>
            <person name="Sonobe K."/>
            <person name="Ishii M."/>
            <person name="Ohtani R."/>
            <person name="Kanamori-Sato M."/>
            <person name="Honoki R."/>
            <person name="Miyazaki D."/>
            <person name="Mochizuki H."/>
            <person name="Umetsu J."/>
            <person name="Higashi K."/>
            <person name="Shibata D."/>
            <person name="Kamiya Y."/>
            <person name="Sato N."/>
            <person name="Nakamura Y."/>
            <person name="Tabata S."/>
            <person name="Ida S."/>
            <person name="Kurokawa K."/>
            <person name="Ohta H."/>
        </authorList>
    </citation>
    <scope>NUCLEOTIDE SEQUENCE [LARGE SCALE GENOMIC DNA]</scope>
    <source>
        <strain evidence="2 3">NIES-2285</strain>
    </source>
</reference>
<evidence type="ECO:0000313" key="2">
    <source>
        <dbReference type="EMBL" id="GAQ93158.1"/>
    </source>
</evidence>
<protein>
    <submittedName>
        <fullName evidence="2">Uncharacterized protein</fullName>
    </submittedName>
</protein>
<organism evidence="2 3">
    <name type="scientific">Klebsormidium nitens</name>
    <name type="common">Green alga</name>
    <name type="synonym">Ulothrix nitens</name>
    <dbReference type="NCBI Taxonomy" id="105231"/>
    <lineage>
        <taxon>Eukaryota</taxon>
        <taxon>Viridiplantae</taxon>
        <taxon>Streptophyta</taxon>
        <taxon>Klebsormidiophyceae</taxon>
        <taxon>Klebsormidiales</taxon>
        <taxon>Klebsormidiaceae</taxon>
        <taxon>Klebsormidium</taxon>
    </lineage>
</organism>
<evidence type="ECO:0000256" key="1">
    <source>
        <dbReference type="SAM" id="MobiDB-lite"/>
    </source>
</evidence>
<feature type="region of interest" description="Disordered" evidence="1">
    <location>
        <begin position="48"/>
        <end position="318"/>
    </location>
</feature>
<dbReference type="EMBL" id="DF238278">
    <property type="protein sequence ID" value="GAQ93158.1"/>
    <property type="molecule type" value="Genomic_DNA"/>
</dbReference>
<sequence length="318" mass="34624">MDGPAREDLQEPQIVRCQQNGEGTTALNSLNQSLSALQVPAEEDDWALTRLDWDHDQGSVGAADTDAEKSASAMEEENETPTSLAKLIQGTESETDVRRRPSESRTGIETSTGRKDEPQRYRTPPIAIVEQKRNAGRQKRDVPGPEERNRTGTKLRTKGERNHDGAANSARPTGSPSGILCEQRKRNGDAQTKLLPWAQASPSEIRSRTSLKSETETSVGPRRLLRDAQSGTRPVQSPHGDVNGNRTDPQKDEVGLIGAKRGAGTPNVNSWIGTRTRNGTQQNATEQSLWHAAEGSPTEELDPWAGCGNATPPPQRSF</sequence>
<keyword evidence="3" id="KW-1185">Reference proteome</keyword>
<gene>
    <name evidence="2" type="ORF">KFL_013290020</name>
</gene>
<dbReference type="AlphaFoldDB" id="A0A1Y1IXY1"/>
<name>A0A1Y1IXY1_KLENI</name>
<feature type="compositionally biased region" description="Basic and acidic residues" evidence="1">
    <location>
        <begin position="130"/>
        <end position="150"/>
    </location>
</feature>